<dbReference type="SUPFAM" id="SSF53056">
    <property type="entry name" value="beta-carbonic anhydrase, cab"/>
    <property type="match status" value="1"/>
</dbReference>
<reference evidence="1" key="1">
    <citation type="submission" date="2020-06" db="EMBL/GenBank/DDBJ databases">
        <authorList>
            <person name="Li T."/>
            <person name="Hu X."/>
            <person name="Zhang T."/>
            <person name="Song X."/>
            <person name="Zhang H."/>
            <person name="Dai N."/>
            <person name="Sheng W."/>
            <person name="Hou X."/>
            <person name="Wei L."/>
        </authorList>
    </citation>
    <scope>NUCLEOTIDE SEQUENCE</scope>
    <source>
        <strain evidence="1">KEN1</strain>
        <tissue evidence="1">Leaf</tissue>
    </source>
</reference>
<dbReference type="Gene3D" id="3.40.1050.10">
    <property type="entry name" value="Carbonic anhydrase"/>
    <property type="match status" value="1"/>
</dbReference>
<dbReference type="GO" id="GO:0004089">
    <property type="term" value="F:carbonate dehydratase activity"/>
    <property type="evidence" value="ECO:0007669"/>
    <property type="project" value="InterPro"/>
</dbReference>
<sequence>MAAYEDAIAGLQKLLSEKSGLGEVAANKVKQLTAELAATDESAFDPVHRIRTGFELFKKENYDKNPSLYEQLAKGQSPSFWYLLVRIPEYALPTY</sequence>
<gene>
    <name evidence="1" type="ORF">Slati_3159700</name>
</gene>
<evidence type="ECO:0000313" key="1">
    <source>
        <dbReference type="EMBL" id="KAL0421368.1"/>
    </source>
</evidence>
<organism evidence="1">
    <name type="scientific">Sesamum latifolium</name>
    <dbReference type="NCBI Taxonomy" id="2727402"/>
    <lineage>
        <taxon>Eukaryota</taxon>
        <taxon>Viridiplantae</taxon>
        <taxon>Streptophyta</taxon>
        <taxon>Embryophyta</taxon>
        <taxon>Tracheophyta</taxon>
        <taxon>Spermatophyta</taxon>
        <taxon>Magnoliopsida</taxon>
        <taxon>eudicotyledons</taxon>
        <taxon>Gunneridae</taxon>
        <taxon>Pentapetalae</taxon>
        <taxon>asterids</taxon>
        <taxon>lamiids</taxon>
        <taxon>Lamiales</taxon>
        <taxon>Pedaliaceae</taxon>
        <taxon>Sesamum</taxon>
    </lineage>
</organism>
<proteinExistence type="predicted"/>
<dbReference type="InterPro" id="IPR036874">
    <property type="entry name" value="Carbonic_anhydrase_sf"/>
</dbReference>
<protein>
    <submittedName>
        <fullName evidence="1">Carbonic anhydrase, chloroplastic</fullName>
    </submittedName>
</protein>
<reference evidence="1" key="2">
    <citation type="journal article" date="2024" name="Plant">
        <title>Genomic evolution and insights into agronomic trait innovations of Sesamum species.</title>
        <authorList>
            <person name="Miao H."/>
            <person name="Wang L."/>
            <person name="Qu L."/>
            <person name="Liu H."/>
            <person name="Sun Y."/>
            <person name="Le M."/>
            <person name="Wang Q."/>
            <person name="Wei S."/>
            <person name="Zheng Y."/>
            <person name="Lin W."/>
            <person name="Duan Y."/>
            <person name="Cao H."/>
            <person name="Xiong S."/>
            <person name="Wang X."/>
            <person name="Wei L."/>
            <person name="Li C."/>
            <person name="Ma Q."/>
            <person name="Ju M."/>
            <person name="Zhao R."/>
            <person name="Li G."/>
            <person name="Mu C."/>
            <person name="Tian Q."/>
            <person name="Mei H."/>
            <person name="Zhang T."/>
            <person name="Gao T."/>
            <person name="Zhang H."/>
        </authorList>
    </citation>
    <scope>NUCLEOTIDE SEQUENCE</scope>
    <source>
        <strain evidence="1">KEN1</strain>
    </source>
</reference>
<dbReference type="GO" id="GO:0008270">
    <property type="term" value="F:zinc ion binding"/>
    <property type="evidence" value="ECO:0007669"/>
    <property type="project" value="InterPro"/>
</dbReference>
<dbReference type="EMBL" id="JACGWN010000011">
    <property type="protein sequence ID" value="KAL0421368.1"/>
    <property type="molecule type" value="Genomic_DNA"/>
</dbReference>
<comment type="caution">
    <text evidence="1">The sequence shown here is derived from an EMBL/GenBank/DDBJ whole genome shotgun (WGS) entry which is preliminary data.</text>
</comment>
<name>A0AAW2UXI1_9LAMI</name>
<accession>A0AAW2UXI1</accession>
<dbReference type="AlphaFoldDB" id="A0AAW2UXI1"/>